<feature type="compositionally biased region" description="Low complexity" evidence="1">
    <location>
        <begin position="211"/>
        <end position="229"/>
    </location>
</feature>
<dbReference type="InterPro" id="IPR045730">
    <property type="entry name" value="DUF6084"/>
</dbReference>
<dbReference type="EMBL" id="BMMS01000010">
    <property type="protein sequence ID" value="GGO87933.1"/>
    <property type="molecule type" value="Genomic_DNA"/>
</dbReference>
<comment type="caution">
    <text evidence="2">The sequence shown here is derived from an EMBL/GenBank/DDBJ whole genome shotgun (WGS) entry which is preliminary data.</text>
</comment>
<gene>
    <name evidence="2" type="ORF">GCM10012280_27550</name>
</gene>
<reference evidence="2" key="2">
    <citation type="submission" date="2020-09" db="EMBL/GenBank/DDBJ databases">
        <authorList>
            <person name="Sun Q."/>
            <person name="Zhou Y."/>
        </authorList>
    </citation>
    <scope>NUCLEOTIDE SEQUENCE</scope>
    <source>
        <strain evidence="2">CGMCC 4.7201</strain>
    </source>
</reference>
<sequence length="263" mass="28965">MTDLDFTCTDVRPEDYAAGPTLLFRLRIDAAGGERVHALALRCQIRIEPARRKYDAGEAALLGDLFGEPERWGTTLKPLQFAHASITVPGFTGSTETDLPVPCTYDTEVASAKYFRALAGGEVPLLLLFSGTVFTGERGFRAEPVPWHKEATVRMPVRVWQQMIDQYFPNTGWLLLRRDSLDALQRYRSQRALPSWEHVVDELLRTAEARQAQAQAGTPTGTQAGTQKTPRAQETQAGTQAGTPNAPQSGTGTRAAPQRGWAR</sequence>
<dbReference type="AlphaFoldDB" id="A0A917ZPD6"/>
<reference evidence="2" key="1">
    <citation type="journal article" date="2014" name="Int. J. Syst. Evol. Microbiol.">
        <title>Complete genome sequence of Corynebacterium casei LMG S-19264T (=DSM 44701T), isolated from a smear-ripened cheese.</title>
        <authorList>
            <consortium name="US DOE Joint Genome Institute (JGI-PGF)"/>
            <person name="Walter F."/>
            <person name="Albersmeier A."/>
            <person name="Kalinowski J."/>
            <person name="Ruckert C."/>
        </authorList>
    </citation>
    <scope>NUCLEOTIDE SEQUENCE</scope>
    <source>
        <strain evidence="2">CGMCC 4.7201</strain>
    </source>
</reference>
<keyword evidence="3" id="KW-1185">Reference proteome</keyword>
<name>A0A917ZPD6_9ACTN</name>
<dbReference type="Proteomes" id="UP000641932">
    <property type="component" value="Unassembled WGS sequence"/>
</dbReference>
<dbReference type="RefSeq" id="WP_189131906.1">
    <property type="nucleotide sequence ID" value="NZ_BMMS01000010.1"/>
</dbReference>
<evidence type="ECO:0000313" key="3">
    <source>
        <dbReference type="Proteomes" id="UP000641932"/>
    </source>
</evidence>
<organism evidence="2 3">
    <name type="scientific">Wenjunlia tyrosinilytica</name>
    <dbReference type="NCBI Taxonomy" id="1544741"/>
    <lineage>
        <taxon>Bacteria</taxon>
        <taxon>Bacillati</taxon>
        <taxon>Actinomycetota</taxon>
        <taxon>Actinomycetes</taxon>
        <taxon>Kitasatosporales</taxon>
        <taxon>Streptomycetaceae</taxon>
        <taxon>Wenjunlia</taxon>
    </lineage>
</organism>
<accession>A0A917ZPD6</accession>
<protein>
    <submittedName>
        <fullName evidence="2">Uncharacterized protein</fullName>
    </submittedName>
</protein>
<feature type="compositionally biased region" description="Polar residues" evidence="1">
    <location>
        <begin position="230"/>
        <end position="252"/>
    </location>
</feature>
<evidence type="ECO:0000256" key="1">
    <source>
        <dbReference type="SAM" id="MobiDB-lite"/>
    </source>
</evidence>
<feature type="region of interest" description="Disordered" evidence="1">
    <location>
        <begin position="211"/>
        <end position="263"/>
    </location>
</feature>
<evidence type="ECO:0000313" key="2">
    <source>
        <dbReference type="EMBL" id="GGO87933.1"/>
    </source>
</evidence>
<dbReference type="Pfam" id="PF19562">
    <property type="entry name" value="DUF6084"/>
    <property type="match status" value="1"/>
</dbReference>
<proteinExistence type="predicted"/>